<keyword evidence="2" id="KW-0805">Transcription regulation</keyword>
<keyword evidence="3" id="KW-0238">DNA-binding</keyword>
<organism evidence="6 7">
    <name type="scientific">Fibrella rubiginis</name>
    <dbReference type="NCBI Taxonomy" id="2817060"/>
    <lineage>
        <taxon>Bacteria</taxon>
        <taxon>Pseudomonadati</taxon>
        <taxon>Bacteroidota</taxon>
        <taxon>Cytophagia</taxon>
        <taxon>Cytophagales</taxon>
        <taxon>Spirosomataceae</taxon>
        <taxon>Fibrella</taxon>
    </lineage>
</organism>
<dbReference type="FunFam" id="1.10.10.10:FF:000001">
    <property type="entry name" value="LysR family transcriptional regulator"/>
    <property type="match status" value="1"/>
</dbReference>
<dbReference type="SUPFAM" id="SSF46785">
    <property type="entry name" value="Winged helix' DNA-binding domain"/>
    <property type="match status" value="1"/>
</dbReference>
<dbReference type="PANTHER" id="PTHR30346">
    <property type="entry name" value="TRANSCRIPTIONAL DUAL REGULATOR HCAR-RELATED"/>
    <property type="match status" value="1"/>
</dbReference>
<comment type="caution">
    <text evidence="6">The sequence shown here is derived from an EMBL/GenBank/DDBJ whole genome shotgun (WGS) entry which is preliminary data.</text>
</comment>
<name>A0A939GK42_9BACT</name>
<dbReference type="InterPro" id="IPR005119">
    <property type="entry name" value="LysR_subst-bd"/>
</dbReference>
<dbReference type="PRINTS" id="PR00039">
    <property type="entry name" value="HTHLYSR"/>
</dbReference>
<dbReference type="InterPro" id="IPR036390">
    <property type="entry name" value="WH_DNA-bd_sf"/>
</dbReference>
<evidence type="ECO:0000313" key="6">
    <source>
        <dbReference type="EMBL" id="MBO0938265.1"/>
    </source>
</evidence>
<proteinExistence type="inferred from homology"/>
<keyword evidence="4" id="KW-0804">Transcription</keyword>
<sequence length="302" mass="33463">MELRQLRYFMGVADELHFGRAAKKLFVSQPALSQQIRALERELGVELFVAKKRTQLRKVELTEAGTLFLTDARQIVQASQRAIEQVRRVGSSQQTVTLAVFKLILPHRILGMLDLFATHFPLLKIQLVELPTALQVQEWVANDRVDMGLTVLPLAHKGLLAKPYAITEYRILMSRNHPLAGGAAVQLAALRGEKWVDHGQDAGLYYDQLEAVCRAAEVDREKNIVQIVPSFDLLKSLVSLGKGIAFVPASLNLAQEPNLLAMPIMNADGSPFRQILIRHILIHQATQPTPLVQALAGLVAAV</sequence>
<protein>
    <submittedName>
        <fullName evidence="6">LysR family transcriptional regulator</fullName>
    </submittedName>
</protein>
<dbReference type="Gene3D" id="3.40.190.290">
    <property type="match status" value="1"/>
</dbReference>
<dbReference type="Proteomes" id="UP000664034">
    <property type="component" value="Unassembled WGS sequence"/>
</dbReference>
<evidence type="ECO:0000256" key="3">
    <source>
        <dbReference type="ARBA" id="ARBA00023125"/>
    </source>
</evidence>
<keyword evidence="7" id="KW-1185">Reference proteome</keyword>
<reference evidence="6" key="1">
    <citation type="submission" date="2021-03" db="EMBL/GenBank/DDBJ databases">
        <title>Fibrella sp. HMF5335 genome sequencing and assembly.</title>
        <authorList>
            <person name="Kang H."/>
            <person name="Kim H."/>
            <person name="Bae S."/>
            <person name="Joh K."/>
        </authorList>
    </citation>
    <scope>NUCLEOTIDE SEQUENCE</scope>
    <source>
        <strain evidence="6">HMF5335</strain>
    </source>
</reference>
<dbReference type="InterPro" id="IPR036388">
    <property type="entry name" value="WH-like_DNA-bd_sf"/>
</dbReference>
<dbReference type="GO" id="GO:0003700">
    <property type="term" value="F:DNA-binding transcription factor activity"/>
    <property type="evidence" value="ECO:0007669"/>
    <property type="project" value="InterPro"/>
</dbReference>
<dbReference type="PANTHER" id="PTHR30346:SF0">
    <property type="entry name" value="HCA OPERON TRANSCRIPTIONAL ACTIVATOR HCAR"/>
    <property type="match status" value="1"/>
</dbReference>
<dbReference type="GO" id="GO:0032993">
    <property type="term" value="C:protein-DNA complex"/>
    <property type="evidence" value="ECO:0007669"/>
    <property type="project" value="TreeGrafter"/>
</dbReference>
<evidence type="ECO:0000256" key="4">
    <source>
        <dbReference type="ARBA" id="ARBA00023163"/>
    </source>
</evidence>
<dbReference type="AlphaFoldDB" id="A0A939GK42"/>
<dbReference type="EMBL" id="JAFMYV010000009">
    <property type="protein sequence ID" value="MBO0938265.1"/>
    <property type="molecule type" value="Genomic_DNA"/>
</dbReference>
<dbReference type="RefSeq" id="WP_207365807.1">
    <property type="nucleotide sequence ID" value="NZ_JAFMYV010000009.1"/>
</dbReference>
<comment type="similarity">
    <text evidence="1">Belongs to the LysR transcriptional regulatory family.</text>
</comment>
<feature type="domain" description="HTH lysR-type" evidence="5">
    <location>
        <begin position="1"/>
        <end position="62"/>
    </location>
</feature>
<dbReference type="GO" id="GO:0003677">
    <property type="term" value="F:DNA binding"/>
    <property type="evidence" value="ECO:0007669"/>
    <property type="project" value="UniProtKB-KW"/>
</dbReference>
<evidence type="ECO:0000256" key="2">
    <source>
        <dbReference type="ARBA" id="ARBA00023015"/>
    </source>
</evidence>
<dbReference type="SUPFAM" id="SSF53850">
    <property type="entry name" value="Periplasmic binding protein-like II"/>
    <property type="match status" value="1"/>
</dbReference>
<dbReference type="Gene3D" id="1.10.10.10">
    <property type="entry name" value="Winged helix-like DNA-binding domain superfamily/Winged helix DNA-binding domain"/>
    <property type="match status" value="1"/>
</dbReference>
<dbReference type="InterPro" id="IPR000847">
    <property type="entry name" value="LysR_HTH_N"/>
</dbReference>
<accession>A0A939GK42</accession>
<dbReference type="Pfam" id="PF00126">
    <property type="entry name" value="HTH_1"/>
    <property type="match status" value="1"/>
</dbReference>
<dbReference type="CDD" id="cd05466">
    <property type="entry name" value="PBP2_LTTR_substrate"/>
    <property type="match status" value="1"/>
</dbReference>
<dbReference type="PROSITE" id="PS50931">
    <property type="entry name" value="HTH_LYSR"/>
    <property type="match status" value="1"/>
</dbReference>
<evidence type="ECO:0000259" key="5">
    <source>
        <dbReference type="PROSITE" id="PS50931"/>
    </source>
</evidence>
<evidence type="ECO:0000256" key="1">
    <source>
        <dbReference type="ARBA" id="ARBA00009437"/>
    </source>
</evidence>
<evidence type="ECO:0000313" key="7">
    <source>
        <dbReference type="Proteomes" id="UP000664034"/>
    </source>
</evidence>
<dbReference type="Pfam" id="PF03466">
    <property type="entry name" value="LysR_substrate"/>
    <property type="match status" value="1"/>
</dbReference>
<gene>
    <name evidence="6" type="ORF">J2I47_17070</name>
</gene>